<evidence type="ECO:0000313" key="2">
    <source>
        <dbReference type="Proteomes" id="UP000001971"/>
    </source>
</evidence>
<organism evidence="1 2">
    <name type="scientific">Yersinia pestis bv. Antiqua (strain Antiqua)</name>
    <dbReference type="NCBI Taxonomy" id="360102"/>
    <lineage>
        <taxon>Bacteria</taxon>
        <taxon>Pseudomonadati</taxon>
        <taxon>Pseudomonadota</taxon>
        <taxon>Gammaproteobacteria</taxon>
        <taxon>Enterobacterales</taxon>
        <taxon>Yersiniaceae</taxon>
        <taxon>Yersinia</taxon>
    </lineage>
</organism>
<dbReference type="EMBL" id="CP000308">
    <property type="protein sequence ID" value="ABG15959.1"/>
    <property type="molecule type" value="Genomic_DNA"/>
</dbReference>
<reference evidence="1 2" key="1">
    <citation type="journal article" date="2006" name="J. Bacteriol.">
        <title>Complete genome sequence of Yersinia pestis strains Antiqua and Nepal516: evidence of gene reduction in an emerging pathogen.</title>
        <authorList>
            <person name="Chain P.S."/>
            <person name="Hu P."/>
            <person name="Malfatti S.A."/>
            <person name="Radnedge L."/>
            <person name="Larimer F."/>
            <person name="Vergez L.M."/>
            <person name="Worsham P."/>
            <person name="Chu M.C."/>
            <person name="Andersen G.L."/>
        </authorList>
    </citation>
    <scope>NUCLEOTIDE SEQUENCE [LARGE SCALE GENOMIC DNA]</scope>
    <source>
        <strain evidence="1 2">Antiqua</strain>
    </source>
</reference>
<evidence type="ECO:0000313" key="1">
    <source>
        <dbReference type="EMBL" id="ABG15959.1"/>
    </source>
</evidence>
<dbReference type="KEGG" id="ypa:YPA_3998"/>
<protein>
    <submittedName>
        <fullName evidence="1">Hemin uptake protein HEMP</fullName>
    </submittedName>
</protein>
<gene>
    <name evidence="1" type="ordered locus">YPA_3998</name>
</gene>
<dbReference type="InterPro" id="IPR019600">
    <property type="entry name" value="Hemin_uptake_protein_HemP"/>
</dbReference>
<dbReference type="AlphaFoldDB" id="A0A0H2YBV0"/>
<accession>A0A0H2YBV0</accession>
<proteinExistence type="predicted"/>
<name>A0A0H2YBV0_YERPA</name>
<sequence length="38" mass="4215">MSIASEQLLGEHGVAFIVHQGECYQLRQTKSGKLILTK</sequence>
<dbReference type="Gene3D" id="2.10.70.10">
    <property type="entry name" value="Complement Module, domain 1"/>
    <property type="match status" value="1"/>
</dbReference>
<dbReference type="RefSeq" id="WP_002215049.1">
    <property type="nucleotide sequence ID" value="NZ_CP009906.1"/>
</dbReference>
<dbReference type="Proteomes" id="UP000001971">
    <property type="component" value="Chromosome"/>
</dbReference>
<dbReference type="Pfam" id="PF10636">
    <property type="entry name" value="hemP"/>
    <property type="match status" value="1"/>
</dbReference>